<keyword evidence="8" id="KW-1185">Reference proteome</keyword>
<keyword evidence="5" id="KW-0045">Antibiotic biosynthesis</keyword>
<dbReference type="Gene3D" id="1.10.1200.10">
    <property type="entry name" value="ACP-like"/>
    <property type="match status" value="1"/>
</dbReference>
<dbReference type="GO" id="GO:0017000">
    <property type="term" value="P:antibiotic biosynthetic process"/>
    <property type="evidence" value="ECO:0007669"/>
    <property type="project" value="UniProtKB-KW"/>
</dbReference>
<dbReference type="PANTHER" id="PTHR45527">
    <property type="entry name" value="NONRIBOSOMAL PEPTIDE SYNTHETASE"/>
    <property type="match status" value="1"/>
</dbReference>
<dbReference type="CDD" id="cd05930">
    <property type="entry name" value="A_NRPS"/>
    <property type="match status" value="1"/>
</dbReference>
<dbReference type="InterPro" id="IPR045851">
    <property type="entry name" value="AMP-bd_C_sf"/>
</dbReference>
<dbReference type="NCBIfam" id="TIGR04020">
    <property type="entry name" value="seco_metab_LLM"/>
    <property type="match status" value="1"/>
</dbReference>
<comment type="caution">
    <text evidence="7">The sequence shown here is derived from an EMBL/GenBank/DDBJ whole genome shotgun (WGS) entry which is preliminary data.</text>
</comment>
<protein>
    <recommendedName>
        <fullName evidence="6">Carrier domain-containing protein</fullName>
    </recommendedName>
</protein>
<evidence type="ECO:0000313" key="7">
    <source>
        <dbReference type="EMBL" id="KEO82579.1"/>
    </source>
</evidence>
<dbReference type="Gene3D" id="3.40.50.980">
    <property type="match status" value="3"/>
</dbReference>
<dbReference type="NCBIfam" id="TIGR01733">
    <property type="entry name" value="AA-adenyl-dom"/>
    <property type="match status" value="1"/>
</dbReference>
<dbReference type="FunFam" id="3.30.300.30:FF:000010">
    <property type="entry name" value="Enterobactin synthetase component F"/>
    <property type="match status" value="2"/>
</dbReference>
<keyword evidence="4" id="KW-0597">Phosphoprotein</keyword>
<dbReference type="Gene3D" id="3.30.559.10">
    <property type="entry name" value="Chloramphenicol acetyltransferase-like domain"/>
    <property type="match status" value="1"/>
</dbReference>
<dbReference type="InterPro" id="IPR024011">
    <property type="entry name" value="Biosynth_lucif-like_mOase_dom"/>
</dbReference>
<dbReference type="InterPro" id="IPR023213">
    <property type="entry name" value="CAT-like_dom_sf"/>
</dbReference>
<evidence type="ECO:0000256" key="5">
    <source>
        <dbReference type="ARBA" id="ARBA00023194"/>
    </source>
</evidence>
<dbReference type="GO" id="GO:0044550">
    <property type="term" value="P:secondary metabolite biosynthetic process"/>
    <property type="evidence" value="ECO:0007669"/>
    <property type="project" value="UniProtKB-ARBA"/>
</dbReference>
<dbReference type="InterPro" id="IPR042099">
    <property type="entry name" value="ANL_N_sf"/>
</dbReference>
<sequence>MNVQLPQTSKKAPSRRLDSRSRVIPASVFKGAETPGNQLVTACALLFHRYDEREETVRLAYLVEQAEEEQAWQELHVDFSGRPQVHEVLNRVEDAVSGDVQAVRTLGAQELQVCWTEQARGFKVKISCDGERFDADRIDLMLRHLQALLTGMRDTPDAVVGDLPMLTAEERQEILVSRNETLRAFPQDLTLPELFTRRAELSAERVAVVFSGRELTYRELEARSNQLAHELQARGIGRGVMTGLFAERSLEMVIGMLAILKAGGICVPLDVQTPQERLQLILEDTQAQLILTQSKWVEKGLIQAERALCLDEAAYSSLGGERSELPPSVETRAEDTAFVIFTSGSTGVPKGVCVGHRGIARLVLGSEYAKFSEDEVMMQFASIAFDASFYELFGSLLWGAKLHVYPPGVPALHEFANYLVEHEISTLFLTTGLLHQLIEHHLDDLRGVRQLLTGGDVLSPVHYQKLMEQRPDLHFANLYGPTECSMVATAYLDRRLLQPGQFVPIGRPIANTTVYVLNAEMQPVPDGVPGELYIGGVGVANGYWKRPDLTAERFLADPFSELEGGRMYRTGDLVCWSADGNLEFLGRVDRQVKIRGFRLELGEIEAHLLKVESVREVAVLVHEDEQGAKFLAAYVVPEREHHPAPSELREALRRTLPEYMVPASYVLLEQFPLTANGKLDRKALPKPELGAAGSDADLVAPRTAEEAQVMGLCAEVMGLNSLSVVDSLLDLGAHSLMATQIVSRIRQKFGVELSIRQFLERPTVAALAEGIANGEFKRLDASVAELKRADRTEGEFLPLSSAQRRMWLLDQFDPGNPAYNIAQAWRFCGELDEEALQYGLLEVVQRHEILRTVFCVRDGEPMQAVQQAAELDWQSVEAADWEQHMKTEAAKPFDLQKGPLLRARFYRVGPQEQVCLLVMHHIVSDGWSMNVLVREWAEGYAGITGGAETSQTAHAGQVERLQYADYALWEQEHLDRAMPRHLDYWQQRLAGQSPLVALPYDRPRPVETSSRGRKLAVELPTELSQQLRSLSREWGVTLFMTLFAAFQAQLHRYGGQEEISVGTLVANRQQVETEAMIGFFVNTLVLRTDLSGNPTFLELLERVRRITTEAYEHQELPFEKLVEALNPDRQGDGNPLFHVLFVLHNESTALPMLPGLSAEPVRVDFGTSRFDLAVDVEENGEGLTVVLEYNTDLLEAETVERMAGHYQELLQGIVGQPEQRIAELPLLTAAERDLLVETWNQTTVPYDKTLCLHQAFEQQASRTPEAVAVVFEGESWTYEQLDRQANRVARLLQTHGVGPDVRVGIRMERSLSMIAGLLGILKAGGAYVPMDPSYPQERLLYMLEDAEMQVLVTQDSLLGDLPSLPCAVIALDGCDLTEWSDEPVESGTAPENLAYMIFTSGSTGRPKGVMVEHRNVLNFFAGMNQKIPCSERDTLLAVTSISFDISVLELFWTLSRGAKVVLISEEALLHSSARSGQAEMEFSLMYFNSVAGESGGGNSYQLLLDGAKFADQHGFKAVWTPERHFHEFGGLYPSPSVIGSALSMITERVELRAGSVVLPLNHPIRVAEEWSVVDNLSKGRVGLSFASGWHKNDFVLAPDNFEDRTHEMFRSIETVQKLWRGEGVTFRNGMGEETEINILPRPVQQELPVWVTSAGNKATFERAGKIGANVLTHLLGQSVEELAEKLAAYRAALVGNGHDPSDFTVTLMLHTFVGEDLDAVRERVREPFTNYLRSSFGLIESLAKSRFPDIPLDQLSEADRMDIMTFAFERYFETSGLFGTPETCQSMVEKLAAIGVNEIACLIDFGVQNDEVLHHLTYLNQLRERCLPEQSEQSLGDQAEKHGATMLQCTPSLMRLLLQNPDSRRQLRTLKTVMLGGEALPVQLAEQVKATWPVRLFNMYGPTETTIWSTVHEVTHTELTVPIGRPIANTSLYVLDEHRQLAPIGAAGELFIGGDGVTRGYWRQPELTAERFIQNPFSGEPNARLYRTGDLVRYQADGTLTYLSRNDHQVKFRGYRIELGEIETILESHPLVQKAVVLAHAAEGEDARLVGYVVYAGDRNAMDPELRRTLKERVPDYFVPSLFVAMDELPLTPNGKVDRKALPQPDWSSVSAQREYVAPRTETEQQVADIWAEVFGVERVGIHDDFFLLGGHSLLATKLVARIRQTFQIDLPMRHLFQASTVASLAELIVGEQLNSVDEALLLALLEEMEAN</sequence>
<evidence type="ECO:0000256" key="3">
    <source>
        <dbReference type="ARBA" id="ARBA00022450"/>
    </source>
</evidence>
<evidence type="ECO:0000259" key="6">
    <source>
        <dbReference type="PROSITE" id="PS50075"/>
    </source>
</evidence>
<reference evidence="7 8" key="1">
    <citation type="journal article" date="2013" name="Int. J. Syst. Evol. Microbiol.">
        <title>Tumebacillus flagellatus sp. nov., an alpha-amylase/pullulanase-producing bacterium isolated from cassava wastewater.</title>
        <authorList>
            <person name="Wang Q."/>
            <person name="Xie N."/>
            <person name="Qin Y."/>
            <person name="Shen N."/>
            <person name="Zhu J."/>
            <person name="Mi H."/>
            <person name="Huang R."/>
        </authorList>
    </citation>
    <scope>NUCLEOTIDE SEQUENCE [LARGE SCALE GENOMIC DNA]</scope>
    <source>
        <strain evidence="7 8">GST4</strain>
    </source>
</reference>
<dbReference type="Gene3D" id="3.20.20.30">
    <property type="entry name" value="Luciferase-like domain"/>
    <property type="match status" value="1"/>
</dbReference>
<dbReference type="EMBL" id="JMIR01000020">
    <property type="protein sequence ID" value="KEO82579.1"/>
    <property type="molecule type" value="Genomic_DNA"/>
</dbReference>
<dbReference type="InterPro" id="IPR020806">
    <property type="entry name" value="PKS_PP-bd"/>
</dbReference>
<dbReference type="SUPFAM" id="SSF47336">
    <property type="entry name" value="ACP-like"/>
    <property type="match status" value="2"/>
</dbReference>
<dbReference type="STRING" id="1157490.EL26_14430"/>
<dbReference type="SMART" id="SM00823">
    <property type="entry name" value="PKS_PP"/>
    <property type="match status" value="2"/>
</dbReference>
<dbReference type="Gene3D" id="3.40.50.1820">
    <property type="entry name" value="alpha/beta hydrolase"/>
    <property type="match status" value="1"/>
</dbReference>
<accession>A0A074LNA3</accession>
<dbReference type="Gene3D" id="3.30.300.30">
    <property type="match status" value="2"/>
</dbReference>
<dbReference type="InterPro" id="IPR001242">
    <property type="entry name" value="Condensation_dom"/>
</dbReference>
<dbReference type="Gene3D" id="3.30.559.30">
    <property type="entry name" value="Nonribosomal peptide synthetase, condensation domain"/>
    <property type="match status" value="2"/>
</dbReference>
<dbReference type="Pfam" id="PF00668">
    <property type="entry name" value="Condensation"/>
    <property type="match status" value="1"/>
</dbReference>
<dbReference type="InterPro" id="IPR000873">
    <property type="entry name" value="AMP-dep_synth/lig_dom"/>
</dbReference>
<dbReference type="CDD" id="cd19531">
    <property type="entry name" value="LCL_NRPS-like"/>
    <property type="match status" value="1"/>
</dbReference>
<evidence type="ECO:0000256" key="1">
    <source>
        <dbReference type="ARBA" id="ARBA00001957"/>
    </source>
</evidence>
<evidence type="ECO:0000256" key="2">
    <source>
        <dbReference type="ARBA" id="ARBA00006432"/>
    </source>
</evidence>
<dbReference type="PANTHER" id="PTHR45527:SF1">
    <property type="entry name" value="FATTY ACID SYNTHASE"/>
    <property type="match status" value="1"/>
</dbReference>
<dbReference type="FunFam" id="3.40.50.980:FF:000001">
    <property type="entry name" value="Non-ribosomal peptide synthetase"/>
    <property type="match status" value="2"/>
</dbReference>
<dbReference type="SUPFAM" id="SSF51679">
    <property type="entry name" value="Bacterial luciferase-like"/>
    <property type="match status" value="1"/>
</dbReference>
<dbReference type="SUPFAM" id="SSF52777">
    <property type="entry name" value="CoA-dependent acyltransferases"/>
    <property type="match status" value="2"/>
</dbReference>
<dbReference type="InterPro" id="IPR036661">
    <property type="entry name" value="Luciferase-like_sf"/>
</dbReference>
<dbReference type="PROSITE" id="PS50075">
    <property type="entry name" value="CARRIER"/>
    <property type="match status" value="2"/>
</dbReference>
<dbReference type="InterPro" id="IPR006162">
    <property type="entry name" value="Ppantetheine_attach_site"/>
</dbReference>
<feature type="domain" description="Carrier" evidence="6">
    <location>
        <begin position="700"/>
        <end position="775"/>
    </location>
</feature>
<dbReference type="GO" id="GO:0031177">
    <property type="term" value="F:phosphopantetheine binding"/>
    <property type="evidence" value="ECO:0007669"/>
    <property type="project" value="InterPro"/>
</dbReference>
<dbReference type="Proteomes" id="UP000027931">
    <property type="component" value="Unassembled WGS sequence"/>
</dbReference>
<proteinExistence type="inferred from homology"/>
<dbReference type="GO" id="GO:0008610">
    <property type="term" value="P:lipid biosynthetic process"/>
    <property type="evidence" value="ECO:0007669"/>
    <property type="project" value="UniProtKB-ARBA"/>
</dbReference>
<dbReference type="InterPro" id="IPR020845">
    <property type="entry name" value="AMP-binding_CS"/>
</dbReference>
<comment type="similarity">
    <text evidence="2">Belongs to the ATP-dependent AMP-binding enzyme family.</text>
</comment>
<dbReference type="InterPro" id="IPR029058">
    <property type="entry name" value="AB_hydrolase_fold"/>
</dbReference>
<dbReference type="InterPro" id="IPR036736">
    <property type="entry name" value="ACP-like_sf"/>
</dbReference>
<keyword evidence="3" id="KW-0596">Phosphopantetheine</keyword>
<dbReference type="InterPro" id="IPR009081">
    <property type="entry name" value="PP-bd_ACP"/>
</dbReference>
<dbReference type="FunFam" id="3.40.50.12780:FF:000012">
    <property type="entry name" value="Non-ribosomal peptide synthetase"/>
    <property type="match status" value="1"/>
</dbReference>
<dbReference type="NCBIfam" id="NF003417">
    <property type="entry name" value="PRK04813.1"/>
    <property type="match status" value="3"/>
</dbReference>
<dbReference type="PROSITE" id="PS00455">
    <property type="entry name" value="AMP_BINDING"/>
    <property type="match status" value="2"/>
</dbReference>
<dbReference type="CDD" id="cd12117">
    <property type="entry name" value="A_NRPS_Srf_like"/>
    <property type="match status" value="1"/>
</dbReference>
<gene>
    <name evidence="7" type="ORF">EL26_14430</name>
</gene>
<dbReference type="Pfam" id="PF00296">
    <property type="entry name" value="Bac_luciferase"/>
    <property type="match status" value="1"/>
</dbReference>
<dbReference type="Pfam" id="PF00501">
    <property type="entry name" value="AMP-binding"/>
    <property type="match status" value="3"/>
</dbReference>
<dbReference type="GO" id="GO:0043041">
    <property type="term" value="P:amino acid activation for nonribosomal peptide biosynthetic process"/>
    <property type="evidence" value="ECO:0007669"/>
    <property type="project" value="TreeGrafter"/>
</dbReference>
<dbReference type="eggNOG" id="COG1020">
    <property type="taxonomic scope" value="Bacteria"/>
</dbReference>
<dbReference type="InterPro" id="IPR010071">
    <property type="entry name" value="AA_adenyl_dom"/>
</dbReference>
<dbReference type="SUPFAM" id="SSF56801">
    <property type="entry name" value="Acetyl-CoA synthetase-like"/>
    <property type="match status" value="3"/>
</dbReference>
<name>A0A074LNA3_9BACL</name>
<dbReference type="Gene3D" id="3.40.50.12780">
    <property type="entry name" value="N-terminal domain of ligase-like"/>
    <property type="match status" value="1"/>
</dbReference>
<dbReference type="Pfam" id="PF13193">
    <property type="entry name" value="AMP-binding_C"/>
    <property type="match status" value="2"/>
</dbReference>
<dbReference type="GO" id="GO:0005829">
    <property type="term" value="C:cytosol"/>
    <property type="evidence" value="ECO:0007669"/>
    <property type="project" value="TreeGrafter"/>
</dbReference>
<dbReference type="FunFam" id="1.10.1200.10:FF:000016">
    <property type="entry name" value="Non-ribosomal peptide synthase"/>
    <property type="match status" value="1"/>
</dbReference>
<dbReference type="InterPro" id="IPR025110">
    <property type="entry name" value="AMP-bd_C"/>
</dbReference>
<dbReference type="FunFam" id="2.30.38.10:FF:000001">
    <property type="entry name" value="Non-ribosomal peptide synthetase PvdI"/>
    <property type="match status" value="2"/>
</dbReference>
<dbReference type="Pfam" id="PF00550">
    <property type="entry name" value="PP-binding"/>
    <property type="match status" value="2"/>
</dbReference>
<dbReference type="GO" id="GO:0072330">
    <property type="term" value="P:monocarboxylic acid biosynthetic process"/>
    <property type="evidence" value="ECO:0007669"/>
    <property type="project" value="UniProtKB-ARBA"/>
</dbReference>
<dbReference type="Gene3D" id="2.30.38.10">
    <property type="entry name" value="Luciferase, Domain 3"/>
    <property type="match status" value="2"/>
</dbReference>
<evidence type="ECO:0000256" key="4">
    <source>
        <dbReference type="ARBA" id="ARBA00022553"/>
    </source>
</evidence>
<dbReference type="RefSeq" id="WP_052036365.1">
    <property type="nucleotide sequence ID" value="NZ_JMIR01000020.1"/>
</dbReference>
<feature type="domain" description="Carrier" evidence="6">
    <location>
        <begin position="2118"/>
        <end position="2193"/>
    </location>
</feature>
<dbReference type="PROSITE" id="PS00012">
    <property type="entry name" value="PHOSPHOPANTETHEINE"/>
    <property type="match status" value="2"/>
</dbReference>
<comment type="cofactor">
    <cofactor evidence="1">
        <name>pantetheine 4'-phosphate</name>
        <dbReference type="ChEBI" id="CHEBI:47942"/>
    </cofactor>
</comment>
<dbReference type="GO" id="GO:0016705">
    <property type="term" value="F:oxidoreductase activity, acting on paired donors, with incorporation or reduction of molecular oxygen"/>
    <property type="evidence" value="ECO:0007669"/>
    <property type="project" value="InterPro"/>
</dbReference>
<dbReference type="InterPro" id="IPR011251">
    <property type="entry name" value="Luciferase-like_dom"/>
</dbReference>
<dbReference type="OrthoDB" id="2378849at2"/>
<organism evidence="7 8">
    <name type="scientific">Tumebacillus flagellatus</name>
    <dbReference type="NCBI Taxonomy" id="1157490"/>
    <lineage>
        <taxon>Bacteria</taxon>
        <taxon>Bacillati</taxon>
        <taxon>Bacillota</taxon>
        <taxon>Bacilli</taxon>
        <taxon>Bacillales</taxon>
        <taxon>Alicyclobacillaceae</taxon>
        <taxon>Tumebacillus</taxon>
    </lineage>
</organism>
<evidence type="ECO:0000313" key="8">
    <source>
        <dbReference type="Proteomes" id="UP000027931"/>
    </source>
</evidence>